<keyword evidence="2" id="KW-1185">Reference proteome</keyword>
<evidence type="ECO:0000313" key="2">
    <source>
        <dbReference type="Proteomes" id="UP000789901"/>
    </source>
</evidence>
<accession>A0ABN7WV02</accession>
<dbReference type="Proteomes" id="UP000789901">
    <property type="component" value="Unassembled WGS sequence"/>
</dbReference>
<proteinExistence type="predicted"/>
<evidence type="ECO:0000313" key="1">
    <source>
        <dbReference type="EMBL" id="CAG8840148.1"/>
    </source>
</evidence>
<feature type="non-terminal residue" evidence="1">
    <location>
        <position position="1"/>
    </location>
</feature>
<comment type="caution">
    <text evidence="1">The sequence shown here is derived from an EMBL/GenBank/DDBJ whole genome shotgun (WGS) entry which is preliminary data.</text>
</comment>
<protein>
    <submittedName>
        <fullName evidence="1">15782_t:CDS:1</fullName>
    </submittedName>
</protein>
<feature type="non-terminal residue" evidence="1">
    <location>
        <position position="39"/>
    </location>
</feature>
<organism evidence="1 2">
    <name type="scientific">Gigaspora margarita</name>
    <dbReference type="NCBI Taxonomy" id="4874"/>
    <lineage>
        <taxon>Eukaryota</taxon>
        <taxon>Fungi</taxon>
        <taxon>Fungi incertae sedis</taxon>
        <taxon>Mucoromycota</taxon>
        <taxon>Glomeromycotina</taxon>
        <taxon>Glomeromycetes</taxon>
        <taxon>Diversisporales</taxon>
        <taxon>Gigasporaceae</taxon>
        <taxon>Gigaspora</taxon>
    </lineage>
</organism>
<name>A0ABN7WV02_GIGMA</name>
<dbReference type="EMBL" id="CAJVQB010062165">
    <property type="protein sequence ID" value="CAG8840148.1"/>
    <property type="molecule type" value="Genomic_DNA"/>
</dbReference>
<gene>
    <name evidence="1" type="ORF">GMARGA_LOCUS34774</name>
</gene>
<reference evidence="1 2" key="1">
    <citation type="submission" date="2021-06" db="EMBL/GenBank/DDBJ databases">
        <authorList>
            <person name="Kallberg Y."/>
            <person name="Tangrot J."/>
            <person name="Rosling A."/>
        </authorList>
    </citation>
    <scope>NUCLEOTIDE SEQUENCE [LARGE SCALE GENOMIC DNA]</scope>
    <source>
        <strain evidence="1 2">120-4 pot B 10/14</strain>
    </source>
</reference>
<sequence length="39" mass="4609">KFGSIEDVSRILDIELEEVKEILDIKAKKKKMYRTKSLN</sequence>